<dbReference type="Proteomes" id="UP000247540">
    <property type="component" value="Unassembled WGS sequence"/>
</dbReference>
<evidence type="ECO:0000256" key="4">
    <source>
        <dbReference type="ARBA" id="ARBA00023125"/>
    </source>
</evidence>
<evidence type="ECO:0000259" key="9">
    <source>
        <dbReference type="PROSITE" id="PS50110"/>
    </source>
</evidence>
<dbReference type="InterPro" id="IPR039420">
    <property type="entry name" value="WalR-like"/>
</dbReference>
<dbReference type="FunFam" id="3.40.50.2300:FF:000002">
    <property type="entry name" value="DNA-binding response regulator PhoP"/>
    <property type="match status" value="1"/>
</dbReference>
<accession>A0A318SYW2</accession>
<proteinExistence type="predicted"/>
<dbReference type="GO" id="GO:0032993">
    <property type="term" value="C:protein-DNA complex"/>
    <property type="evidence" value="ECO:0007669"/>
    <property type="project" value="TreeGrafter"/>
</dbReference>
<name>A0A318SYW2_9BURK</name>
<keyword evidence="4 7" id="KW-0238">DNA-binding</keyword>
<gene>
    <name evidence="11" type="ORF">DFQ15_109104</name>
</gene>
<evidence type="ECO:0000256" key="7">
    <source>
        <dbReference type="PROSITE-ProRule" id="PRU01091"/>
    </source>
</evidence>
<keyword evidence="2" id="KW-0902">Two-component regulatory system</keyword>
<evidence type="ECO:0000313" key="11">
    <source>
        <dbReference type="EMBL" id="PYE78191.1"/>
    </source>
</evidence>
<dbReference type="Gene3D" id="6.10.250.690">
    <property type="match status" value="1"/>
</dbReference>
<keyword evidence="5" id="KW-0804">Transcription</keyword>
<dbReference type="GO" id="GO:0000976">
    <property type="term" value="F:transcription cis-regulatory region binding"/>
    <property type="evidence" value="ECO:0007669"/>
    <property type="project" value="TreeGrafter"/>
</dbReference>
<feature type="compositionally biased region" description="Gly residues" evidence="8">
    <location>
        <begin position="246"/>
        <end position="260"/>
    </location>
</feature>
<organism evidence="11 12">
    <name type="scientific">Xylophilus ampelinus</name>
    <dbReference type="NCBI Taxonomy" id="54067"/>
    <lineage>
        <taxon>Bacteria</taxon>
        <taxon>Pseudomonadati</taxon>
        <taxon>Pseudomonadota</taxon>
        <taxon>Betaproteobacteria</taxon>
        <taxon>Burkholderiales</taxon>
        <taxon>Xylophilus</taxon>
    </lineage>
</organism>
<dbReference type="CDD" id="cd17624">
    <property type="entry name" value="REC_OmpR_PmrA-like"/>
    <property type="match status" value="1"/>
</dbReference>
<dbReference type="GO" id="GO:0005829">
    <property type="term" value="C:cytosol"/>
    <property type="evidence" value="ECO:0007669"/>
    <property type="project" value="TreeGrafter"/>
</dbReference>
<sequence>MRILLVEDTTDLADAVLRCLRRMGHAADWQSDGQAADGLLEHHAFDLVVLDIGLPRMDGTEILARMRGRGDKTPVLMLTARVDIEDRVAALDGGADDYLGKPFDFREFEARCRALLRRPQGQAEAVLQIGPLAIDSAARRVTMFGQRIDLPNREFSLLEILVGRLGRAVTREEIAAKLFGFDDEAGPNAIDVYVGRLRRKLGEGALRITTVRSVGYIAEPSAAGDGDRSGNGGGSPVVPTDAGFGDAEGGGDGGSSGDGD</sequence>
<feature type="domain" description="Response regulatory" evidence="9">
    <location>
        <begin position="2"/>
        <end position="116"/>
    </location>
</feature>
<dbReference type="Pfam" id="PF00486">
    <property type="entry name" value="Trans_reg_C"/>
    <property type="match status" value="1"/>
</dbReference>
<dbReference type="SMART" id="SM00862">
    <property type="entry name" value="Trans_reg_C"/>
    <property type="match status" value="1"/>
</dbReference>
<dbReference type="PROSITE" id="PS51755">
    <property type="entry name" value="OMPR_PHOB"/>
    <property type="match status" value="1"/>
</dbReference>
<dbReference type="SMART" id="SM00448">
    <property type="entry name" value="REC"/>
    <property type="match status" value="1"/>
</dbReference>
<reference evidence="11 12" key="1">
    <citation type="submission" date="2018-06" db="EMBL/GenBank/DDBJ databases">
        <title>Genomic Encyclopedia of Type Strains, Phase III (KMG-III): the genomes of soil and plant-associated and newly described type strains.</title>
        <authorList>
            <person name="Whitman W."/>
        </authorList>
    </citation>
    <scope>NUCLEOTIDE SEQUENCE [LARGE SCALE GENOMIC DNA]</scope>
    <source>
        <strain evidence="11 12">CECT 7646</strain>
    </source>
</reference>
<keyword evidence="3" id="KW-0805">Transcription regulation</keyword>
<dbReference type="AlphaFoldDB" id="A0A318SYW2"/>
<dbReference type="InterPro" id="IPR001867">
    <property type="entry name" value="OmpR/PhoB-type_DNA-bd"/>
</dbReference>
<evidence type="ECO:0000259" key="10">
    <source>
        <dbReference type="PROSITE" id="PS51755"/>
    </source>
</evidence>
<keyword evidence="1 6" id="KW-0597">Phosphoprotein</keyword>
<evidence type="ECO:0000313" key="12">
    <source>
        <dbReference type="Proteomes" id="UP000247540"/>
    </source>
</evidence>
<dbReference type="GO" id="GO:0000156">
    <property type="term" value="F:phosphorelay response regulator activity"/>
    <property type="evidence" value="ECO:0007669"/>
    <property type="project" value="TreeGrafter"/>
</dbReference>
<dbReference type="GO" id="GO:0006355">
    <property type="term" value="P:regulation of DNA-templated transcription"/>
    <property type="evidence" value="ECO:0007669"/>
    <property type="project" value="InterPro"/>
</dbReference>
<dbReference type="PROSITE" id="PS50110">
    <property type="entry name" value="RESPONSE_REGULATORY"/>
    <property type="match status" value="1"/>
</dbReference>
<dbReference type="CDD" id="cd00383">
    <property type="entry name" value="trans_reg_C"/>
    <property type="match status" value="1"/>
</dbReference>
<dbReference type="PANTHER" id="PTHR48111">
    <property type="entry name" value="REGULATOR OF RPOS"/>
    <property type="match status" value="1"/>
</dbReference>
<evidence type="ECO:0000256" key="5">
    <source>
        <dbReference type="ARBA" id="ARBA00023163"/>
    </source>
</evidence>
<evidence type="ECO:0000256" key="6">
    <source>
        <dbReference type="PROSITE-ProRule" id="PRU00169"/>
    </source>
</evidence>
<dbReference type="EMBL" id="QJTC01000009">
    <property type="protein sequence ID" value="PYE78191.1"/>
    <property type="molecule type" value="Genomic_DNA"/>
</dbReference>
<protein>
    <submittedName>
        <fullName evidence="11">Two-component system response regulator TctD</fullName>
    </submittedName>
</protein>
<dbReference type="Gene3D" id="3.40.50.2300">
    <property type="match status" value="1"/>
</dbReference>
<dbReference type="InterPro" id="IPR001789">
    <property type="entry name" value="Sig_transdc_resp-reg_receiver"/>
</dbReference>
<dbReference type="InterPro" id="IPR036388">
    <property type="entry name" value="WH-like_DNA-bd_sf"/>
</dbReference>
<dbReference type="InterPro" id="IPR011006">
    <property type="entry name" value="CheY-like_superfamily"/>
</dbReference>
<feature type="domain" description="OmpR/PhoB-type" evidence="10">
    <location>
        <begin position="124"/>
        <end position="220"/>
    </location>
</feature>
<dbReference type="OrthoDB" id="9802426at2"/>
<dbReference type="Gene3D" id="1.10.10.10">
    <property type="entry name" value="Winged helix-like DNA-binding domain superfamily/Winged helix DNA-binding domain"/>
    <property type="match status" value="1"/>
</dbReference>
<evidence type="ECO:0000256" key="2">
    <source>
        <dbReference type="ARBA" id="ARBA00023012"/>
    </source>
</evidence>
<dbReference type="SUPFAM" id="SSF52172">
    <property type="entry name" value="CheY-like"/>
    <property type="match status" value="1"/>
</dbReference>
<comment type="caution">
    <text evidence="11">The sequence shown here is derived from an EMBL/GenBank/DDBJ whole genome shotgun (WGS) entry which is preliminary data.</text>
</comment>
<dbReference type="RefSeq" id="WP_110465473.1">
    <property type="nucleotide sequence ID" value="NZ_JAMOFZ010000009.1"/>
</dbReference>
<evidence type="ECO:0000256" key="1">
    <source>
        <dbReference type="ARBA" id="ARBA00022553"/>
    </source>
</evidence>
<evidence type="ECO:0000256" key="3">
    <source>
        <dbReference type="ARBA" id="ARBA00023015"/>
    </source>
</evidence>
<feature type="region of interest" description="Disordered" evidence="8">
    <location>
        <begin position="220"/>
        <end position="260"/>
    </location>
</feature>
<feature type="DNA-binding region" description="OmpR/PhoB-type" evidence="7">
    <location>
        <begin position="124"/>
        <end position="220"/>
    </location>
</feature>
<feature type="modified residue" description="4-aspartylphosphate" evidence="6">
    <location>
        <position position="51"/>
    </location>
</feature>
<dbReference type="PANTHER" id="PTHR48111:SF67">
    <property type="entry name" value="TRANSCRIPTIONAL REGULATORY PROTEIN TCTD"/>
    <property type="match status" value="1"/>
</dbReference>
<dbReference type="Pfam" id="PF00072">
    <property type="entry name" value="Response_reg"/>
    <property type="match status" value="1"/>
</dbReference>
<evidence type="ECO:0000256" key="8">
    <source>
        <dbReference type="SAM" id="MobiDB-lite"/>
    </source>
</evidence>
<keyword evidence="12" id="KW-1185">Reference proteome</keyword>